<feature type="region of interest" description="Disordered" evidence="3">
    <location>
        <begin position="545"/>
        <end position="573"/>
    </location>
</feature>
<feature type="region of interest" description="Disordered" evidence="3">
    <location>
        <begin position="616"/>
        <end position="673"/>
    </location>
</feature>
<feature type="signal peptide" evidence="5">
    <location>
        <begin position="1"/>
        <end position="24"/>
    </location>
</feature>
<keyword evidence="4" id="KW-1133">Transmembrane helix</keyword>
<feature type="region of interest" description="Disordered" evidence="3">
    <location>
        <begin position="475"/>
        <end position="518"/>
    </location>
</feature>
<sequence>MHSATRWTWGLIAIVALQTPPVQSAVAPLSVTPSTNWYGYDGSWSAISLRVGTPQQWVDVMVDTVSSETWLIGPGGCPRNNSICIAARGEIYDLRTSSTWQDQGRFNLGVDARLGGKGYADYGLDDVTFDPAGVTLKSTIIGSINTTQYLLGMFGLGIVAGKFQTVTSLPAISGLVENASAIPSHSYGYTAGAKYQQKGVPTSLTLGGYDANRMQPHDIKFNLNILQNPQVSVNFISVASTASSNNWTTPIQLASGADRISAVIDSSTPYLWLPQSVCDRFAQTLGLSFNSSLDLYTFDENSAQHDTLMNSQLSFTFTISDVGTSPMNINITLPYAAFDLQLSVPFPGLNATYGAPDSTKFYFPIKRATNEAQYTIGRAFLQEAYVITDYERNTFSVHQAIHTTNPILGTNIIAIDRPNNSTFTGPNNSTTSPEASSKSTRKMATGAIVGIVVGAVAIIALSILLFFCLRRRKQNPKQPSSEDTDEKPTDIQPSSFLGRFRRRHDAPPPPPGVNEAAGSTNYATEVGAGAEHERFELAAPLGPAELDSEAGTLSGTTENGSSITDTSNMSAYERARRKLERQQGSYHNPIHEGYPVEKSQQEDNLAADHTRYLQTPTYSEGHTPLVSPVLESHNSSAQPSPVSPNFTGTAAAGTRGSGTLGTGTLGPTSPPPTYRRLSPGNIVYAGQLPDNVHLPRLPNSPSHNLSTEQQTLLTSPGGTISTDSTFSTLGSHYTEHETASTNPVSVSAASDIYNISNPNYSNRQLDVSVSSPSIYSNPHSTLPHSPISPSSSDASTSQFAGRQRYEDPSKFLREDMIALRADMQTRETLDPYVGRKRLKGEDLVHVPVPAENRFSFEQERLDGEGTR</sequence>
<dbReference type="CDD" id="cd05471">
    <property type="entry name" value="pepsin_like"/>
    <property type="match status" value="1"/>
</dbReference>
<evidence type="ECO:0000313" key="8">
    <source>
        <dbReference type="Proteomes" id="UP000696280"/>
    </source>
</evidence>
<evidence type="ECO:0000259" key="6">
    <source>
        <dbReference type="PROSITE" id="PS51767"/>
    </source>
</evidence>
<comment type="similarity">
    <text evidence="1">Belongs to the peptidase A1 family.</text>
</comment>
<accession>A0A9N9PQL3</accession>
<keyword evidence="4" id="KW-0812">Transmembrane</keyword>
<feature type="compositionally biased region" description="Gly residues" evidence="3">
    <location>
        <begin position="655"/>
        <end position="664"/>
    </location>
</feature>
<dbReference type="PRINTS" id="PR00792">
    <property type="entry name" value="PEPSIN"/>
</dbReference>
<feature type="compositionally biased region" description="Polar residues" evidence="3">
    <location>
        <begin position="551"/>
        <end position="570"/>
    </location>
</feature>
<comment type="caution">
    <text evidence="7">The sequence shown here is derived from an EMBL/GenBank/DDBJ whole genome shotgun (WGS) entry which is preliminary data.</text>
</comment>
<dbReference type="AlphaFoldDB" id="A0A9N9PQL3"/>
<dbReference type="InterPro" id="IPR021109">
    <property type="entry name" value="Peptidase_aspartic_dom_sf"/>
</dbReference>
<evidence type="ECO:0000256" key="5">
    <source>
        <dbReference type="SAM" id="SignalP"/>
    </source>
</evidence>
<reference evidence="7" key="1">
    <citation type="submission" date="2021-07" db="EMBL/GenBank/DDBJ databases">
        <authorList>
            <person name="Durling M."/>
        </authorList>
    </citation>
    <scope>NUCLEOTIDE SEQUENCE</scope>
</reference>
<feature type="active site" evidence="2">
    <location>
        <position position="63"/>
    </location>
</feature>
<evidence type="ECO:0000256" key="4">
    <source>
        <dbReference type="SAM" id="Phobius"/>
    </source>
</evidence>
<proteinExistence type="inferred from homology"/>
<evidence type="ECO:0000256" key="1">
    <source>
        <dbReference type="ARBA" id="ARBA00007447"/>
    </source>
</evidence>
<dbReference type="PANTHER" id="PTHR47966">
    <property type="entry name" value="BETA-SITE APP-CLEAVING ENZYME, ISOFORM A-RELATED"/>
    <property type="match status" value="1"/>
</dbReference>
<keyword evidence="8" id="KW-1185">Reference proteome</keyword>
<name>A0A9N9PQL3_9HELO</name>
<dbReference type="PANTHER" id="PTHR47966:SF51">
    <property type="entry name" value="BETA-SITE APP-CLEAVING ENZYME, ISOFORM A-RELATED"/>
    <property type="match status" value="1"/>
</dbReference>
<dbReference type="Pfam" id="PF00026">
    <property type="entry name" value="Asp"/>
    <property type="match status" value="1"/>
</dbReference>
<dbReference type="EMBL" id="CAJVRL010000067">
    <property type="protein sequence ID" value="CAG8955911.1"/>
    <property type="molecule type" value="Genomic_DNA"/>
</dbReference>
<dbReference type="GO" id="GO:0006508">
    <property type="term" value="P:proteolysis"/>
    <property type="evidence" value="ECO:0007669"/>
    <property type="project" value="InterPro"/>
</dbReference>
<keyword evidence="4" id="KW-0472">Membrane</keyword>
<dbReference type="InterPro" id="IPR033121">
    <property type="entry name" value="PEPTIDASE_A1"/>
</dbReference>
<dbReference type="Gene3D" id="2.40.70.10">
    <property type="entry name" value="Acid Proteases"/>
    <property type="match status" value="2"/>
</dbReference>
<evidence type="ECO:0000256" key="2">
    <source>
        <dbReference type="PIRSR" id="PIRSR601461-1"/>
    </source>
</evidence>
<dbReference type="CDD" id="cd12087">
    <property type="entry name" value="TM_EGFR-like"/>
    <property type="match status" value="1"/>
</dbReference>
<keyword evidence="5" id="KW-0732">Signal</keyword>
<feature type="region of interest" description="Disordered" evidence="3">
    <location>
        <begin position="419"/>
        <end position="440"/>
    </location>
</feature>
<dbReference type="InterPro" id="IPR001461">
    <property type="entry name" value="Aspartic_peptidase_A1"/>
</dbReference>
<protein>
    <recommendedName>
        <fullName evidence="6">Peptidase A1 domain-containing protein</fullName>
    </recommendedName>
</protein>
<feature type="region of interest" description="Disordered" evidence="3">
    <location>
        <begin position="769"/>
        <end position="807"/>
    </location>
</feature>
<feature type="region of interest" description="Disordered" evidence="3">
    <location>
        <begin position="692"/>
        <end position="724"/>
    </location>
</feature>
<feature type="active site" evidence="2">
    <location>
        <position position="265"/>
    </location>
</feature>
<gene>
    <name evidence="7" type="ORF">HYFRA_00008764</name>
</gene>
<dbReference type="OrthoDB" id="4074350at2759"/>
<evidence type="ECO:0000313" key="7">
    <source>
        <dbReference type="EMBL" id="CAG8955911.1"/>
    </source>
</evidence>
<feature type="chain" id="PRO_5040274057" description="Peptidase A1 domain-containing protein" evidence="5">
    <location>
        <begin position="25"/>
        <end position="867"/>
    </location>
</feature>
<dbReference type="PROSITE" id="PS51767">
    <property type="entry name" value="PEPTIDASE_A1"/>
    <property type="match status" value="1"/>
</dbReference>
<organism evidence="7 8">
    <name type="scientific">Hymenoscyphus fraxineus</name>
    <dbReference type="NCBI Taxonomy" id="746836"/>
    <lineage>
        <taxon>Eukaryota</taxon>
        <taxon>Fungi</taxon>
        <taxon>Dikarya</taxon>
        <taxon>Ascomycota</taxon>
        <taxon>Pezizomycotina</taxon>
        <taxon>Leotiomycetes</taxon>
        <taxon>Helotiales</taxon>
        <taxon>Helotiaceae</taxon>
        <taxon>Hymenoscyphus</taxon>
    </lineage>
</organism>
<dbReference type="SUPFAM" id="SSF50630">
    <property type="entry name" value="Acid proteases"/>
    <property type="match status" value="1"/>
</dbReference>
<dbReference type="GO" id="GO:0004190">
    <property type="term" value="F:aspartic-type endopeptidase activity"/>
    <property type="evidence" value="ECO:0007669"/>
    <property type="project" value="InterPro"/>
</dbReference>
<dbReference type="GO" id="GO:0000324">
    <property type="term" value="C:fungal-type vacuole"/>
    <property type="evidence" value="ECO:0007669"/>
    <property type="project" value="TreeGrafter"/>
</dbReference>
<feature type="compositionally biased region" description="Polar residues" evidence="3">
    <location>
        <begin position="419"/>
        <end position="438"/>
    </location>
</feature>
<feature type="compositionally biased region" description="Low complexity" evidence="3">
    <location>
        <begin position="778"/>
        <end position="797"/>
    </location>
</feature>
<feature type="domain" description="Peptidase A1" evidence="6">
    <location>
        <begin position="45"/>
        <end position="398"/>
    </location>
</feature>
<feature type="transmembrane region" description="Helical" evidence="4">
    <location>
        <begin position="447"/>
        <end position="469"/>
    </location>
</feature>
<evidence type="ECO:0000256" key="3">
    <source>
        <dbReference type="SAM" id="MobiDB-lite"/>
    </source>
</evidence>
<feature type="compositionally biased region" description="Polar residues" evidence="3">
    <location>
        <begin position="632"/>
        <end position="646"/>
    </location>
</feature>
<dbReference type="Proteomes" id="UP000696280">
    <property type="component" value="Unassembled WGS sequence"/>
</dbReference>
<feature type="compositionally biased region" description="Polar residues" evidence="3">
    <location>
        <begin position="699"/>
        <end position="724"/>
    </location>
</feature>
<dbReference type="InterPro" id="IPR034164">
    <property type="entry name" value="Pepsin-like_dom"/>
</dbReference>